<feature type="region of interest" description="Disordered" evidence="1">
    <location>
        <begin position="204"/>
        <end position="224"/>
    </location>
</feature>
<keyword evidence="4" id="KW-1185">Reference proteome</keyword>
<dbReference type="PANTHER" id="PTHR38324">
    <property type="entry name" value="TRANSMEMBRANE PROTEIN 158"/>
    <property type="match status" value="1"/>
</dbReference>
<proteinExistence type="predicted"/>
<dbReference type="InParanoid" id="A0A672N077"/>
<keyword evidence="2" id="KW-0732">Signal</keyword>
<evidence type="ECO:0000313" key="4">
    <source>
        <dbReference type="Proteomes" id="UP000472262"/>
    </source>
</evidence>
<evidence type="ECO:0000313" key="3">
    <source>
        <dbReference type="Ensembl" id="ENSSGRP00000043093.1"/>
    </source>
</evidence>
<feature type="chain" id="PRO_5025644885" evidence="2">
    <location>
        <begin position="22"/>
        <end position="224"/>
    </location>
</feature>
<reference evidence="3" key="1">
    <citation type="submission" date="2025-08" db="UniProtKB">
        <authorList>
            <consortium name="Ensembl"/>
        </authorList>
    </citation>
    <scope>IDENTIFICATION</scope>
</reference>
<dbReference type="Proteomes" id="UP000472262">
    <property type="component" value="Unassembled WGS sequence"/>
</dbReference>
<reference evidence="3" key="2">
    <citation type="submission" date="2025-09" db="UniProtKB">
        <authorList>
            <consortium name="Ensembl"/>
        </authorList>
    </citation>
    <scope>IDENTIFICATION</scope>
</reference>
<accession>A0A672N077</accession>
<evidence type="ECO:0000256" key="1">
    <source>
        <dbReference type="SAM" id="MobiDB-lite"/>
    </source>
</evidence>
<sequence>MLSISIALLLALTAPFRCAHSWSDEDLLLPPINSSGRLLASLEVDVGYSKRSVEEPEASSQCNVSVERLPTKLVARWDSNFGFQCDVLMYTTNSHGKAFFSAAFNRAISPVYIEHLGVTGGQQEFRLCVGCGLSRYRRFRRGRTEGQQTGDSVHFCCVDSNGVLELTSIMTFISAVTLLYTVNEKCKANHNSENKITNYKRKCKSKKHYNKSENTTTNQTNRKR</sequence>
<dbReference type="AlphaFoldDB" id="A0A672N077"/>
<evidence type="ECO:0000256" key="2">
    <source>
        <dbReference type="SAM" id="SignalP"/>
    </source>
</evidence>
<protein>
    <submittedName>
        <fullName evidence="3">Transmembrane protein 158</fullName>
    </submittedName>
</protein>
<feature type="signal peptide" evidence="2">
    <location>
        <begin position="1"/>
        <end position="21"/>
    </location>
</feature>
<feature type="compositionally biased region" description="Polar residues" evidence="1">
    <location>
        <begin position="212"/>
        <end position="224"/>
    </location>
</feature>
<name>A0A672N077_SINGR</name>
<dbReference type="Ensembl" id="ENSSGRT00000046164.1">
    <property type="protein sequence ID" value="ENSSGRP00000043093.1"/>
    <property type="gene ID" value="ENSSGRG00000023306.1"/>
</dbReference>
<dbReference type="PANTHER" id="PTHR38324:SF1">
    <property type="entry name" value="TRANSMEMBRANE PROTEIN 158"/>
    <property type="match status" value="1"/>
</dbReference>
<dbReference type="InterPro" id="IPR038962">
    <property type="entry name" value="TMEM158"/>
</dbReference>
<organism evidence="3 4">
    <name type="scientific">Sinocyclocheilus grahami</name>
    <name type="common">Dianchi golden-line fish</name>
    <name type="synonym">Barbus grahami</name>
    <dbReference type="NCBI Taxonomy" id="75366"/>
    <lineage>
        <taxon>Eukaryota</taxon>
        <taxon>Metazoa</taxon>
        <taxon>Chordata</taxon>
        <taxon>Craniata</taxon>
        <taxon>Vertebrata</taxon>
        <taxon>Euteleostomi</taxon>
        <taxon>Actinopterygii</taxon>
        <taxon>Neopterygii</taxon>
        <taxon>Teleostei</taxon>
        <taxon>Ostariophysi</taxon>
        <taxon>Cypriniformes</taxon>
        <taxon>Cyprinidae</taxon>
        <taxon>Cyprininae</taxon>
        <taxon>Sinocyclocheilus</taxon>
    </lineage>
</organism>